<dbReference type="EMBL" id="CM037614">
    <property type="protein sequence ID" value="KAH8015655.1"/>
    <property type="molecule type" value="Genomic_DNA"/>
</dbReference>
<name>A0ACB8G849_9SAUR</name>
<sequence length="158" mass="18210">MWRITLLAALLPLSEAGINLNKVLDSPWELWKMTHKKEYDSKEDEMSRRLNWEKNLKDISSHNLEYLLGKQTFKMAMNSLGDMTSEEVVQKMTGLKPSSSDKPSNNTLYMSDQNNVEPDSIDYREKGYVTPVKNQVSSSVIPKLLQLDHQPYFQVISV</sequence>
<comment type="caution">
    <text evidence="1">The sequence shown here is derived from an EMBL/GenBank/DDBJ whole genome shotgun (WGS) entry which is preliminary data.</text>
</comment>
<evidence type="ECO:0000313" key="1">
    <source>
        <dbReference type="EMBL" id="KAH8015655.1"/>
    </source>
</evidence>
<proteinExistence type="predicted"/>
<reference evidence="1" key="1">
    <citation type="submission" date="2021-08" db="EMBL/GenBank/DDBJ databases">
        <title>The first chromosome-level gecko genome reveals the dynamic sex chromosomes of Neotropical dwarf geckos (Sphaerodactylidae: Sphaerodactylus).</title>
        <authorList>
            <person name="Pinto B.J."/>
            <person name="Keating S.E."/>
            <person name="Gamble T."/>
        </authorList>
    </citation>
    <scope>NUCLEOTIDE SEQUENCE</scope>
    <source>
        <strain evidence="1">TG3544</strain>
    </source>
</reference>
<dbReference type="Proteomes" id="UP000827872">
    <property type="component" value="Linkage Group LG01"/>
</dbReference>
<evidence type="ECO:0000313" key="2">
    <source>
        <dbReference type="Proteomes" id="UP000827872"/>
    </source>
</evidence>
<keyword evidence="2" id="KW-1185">Reference proteome</keyword>
<organism evidence="1 2">
    <name type="scientific">Sphaerodactylus townsendi</name>
    <dbReference type="NCBI Taxonomy" id="933632"/>
    <lineage>
        <taxon>Eukaryota</taxon>
        <taxon>Metazoa</taxon>
        <taxon>Chordata</taxon>
        <taxon>Craniata</taxon>
        <taxon>Vertebrata</taxon>
        <taxon>Euteleostomi</taxon>
        <taxon>Lepidosauria</taxon>
        <taxon>Squamata</taxon>
        <taxon>Bifurcata</taxon>
        <taxon>Gekkota</taxon>
        <taxon>Sphaerodactylidae</taxon>
        <taxon>Sphaerodactylus</taxon>
    </lineage>
</organism>
<accession>A0ACB8G849</accession>
<protein>
    <submittedName>
        <fullName evidence="1">Uncharacterized protein</fullName>
    </submittedName>
</protein>
<gene>
    <name evidence="1" type="ORF">K3G42_006725</name>
</gene>